<dbReference type="Proteomes" id="UP000262917">
    <property type="component" value="Unassembled WGS sequence"/>
</dbReference>
<comment type="subcellular location">
    <subcellularLocation>
        <location evidence="1">Membrane</location>
        <topology evidence="1">Single-pass membrane protein</topology>
    </subcellularLocation>
</comment>
<dbReference type="GO" id="GO:0005886">
    <property type="term" value="C:plasma membrane"/>
    <property type="evidence" value="ECO:0007669"/>
    <property type="project" value="InterPro"/>
</dbReference>
<keyword evidence="3 5" id="KW-1133">Transmembrane helix</keyword>
<gene>
    <name evidence="7" type="ORF">D0Y53_11840</name>
</gene>
<evidence type="ECO:0000256" key="2">
    <source>
        <dbReference type="ARBA" id="ARBA00022692"/>
    </source>
</evidence>
<comment type="caution">
    <text evidence="7">The sequence shown here is derived from an EMBL/GenBank/DDBJ whole genome shotgun (WGS) entry which is preliminary data.</text>
</comment>
<sequence length="1294" mass="136060">MAELRALRRRRQRRLAVRAGLGTLALALVAALALSWLLLTIGGRDLLLRQIVARLPAGTTLDWTRAQGPAAGPLTLHGVRFSMPRQLDADCVPSAAASCAMGRISFSARAIVLDPALRPLLGRRLRLDALVVRDATLDLPRSDTPFAWPRWPQSLPDIAPPLALQADAIRIDRLAVTRAAQPLLAIRSARGGLDASAGQLHVEHLVVDSDRGRFGAHGDYAPRDDYRSDFTLTAALPAPAGRTPPRLGVVARGDLARLLVAVSGHAPAPLDALLTLTDDSGGERPQWTLRAGSAALDPGLLSGTGVPATPIAFDLRARGSGGAARLQGSLARGAFTATLQPSRVRLHDQVLQLQPLVVDLLDGRVIARGHLDLRPPTGAGPAPQSRLALNARHLRWLGNTAGTPAVVANADFGIAGTPDRWAAIGKATFQRGTQRAQLDFDGRGTRAQIRVRQLHATMPTGTLEATGHLRWSPALAWDGAATLAGFDPGYFLPDWDGAVDGRLASTGETRSNGDLDARLDVQRLGGRLRGRALGGHGRVALLRPANDAAATRYEGDIALALGASRVSARGTIADTLDVHAAFAPLQLGDLLPDAAGTLHGTLALGGARTAPDVAADLDGRGLRYRRWQADTLRAQGRLPWRHGSGALVLDARGLEAGVVFDRLHVDARGAVEQLQLEANARSEFGSLALAGSAARGHGPSSRGRARPWQGTLDRLRLQPVKGGAWQLQAPARFAQSGNGWTLGRSCLAAVDGGSLCASGQWPRQGLDIAGQSLPLALATPWLPVRDDGRPWLLHGEIALAAHLRAAGNGWRGTARLASAAGGLQSSARAGDDLVDYRNLVLDAQLDPQRVQATLDATLDGDGRIHARLASGWDAYAPLSATVALDTEELTWMELLSPDIVAPRGQLVGQVTVAGSRTQPVLGGSAQLSGFSAEIPALAIAPGDGNLRLDARADGSARIAGSLRSGDGILDIDGTLGWRDDDTPLLLNVRGKNVLASDTRDLRAVIDPDVTVRYAARQPLDIRGSVGVPSARIDLERLDRGVSTSPDVVILDPADPEDGLATPLQLDLTLALGEDVRLHGFGLDGSLDGSLRVRARPGRETLASGTLEVGGRYTAYGQKLAIRRGRLLWQGGPIADPLLDIRAERDLGDVTAGIDVSGRASRPQAEVWTDPASDQSQALAWLALGRPLSTATGDESRRLDAASAALSAGGSLLASQLGASLGLDDAGVSQSRALGGSVLGVGKYLSPKLYVGYGVSLLGTGQVLTLKYLLRKGFDIEIESSTAENRASVNWRTER</sequence>
<feature type="transmembrane region" description="Helical" evidence="5">
    <location>
        <begin position="21"/>
        <end position="39"/>
    </location>
</feature>
<feature type="domain" description="Translocation and assembly module TamB C-terminal" evidence="6">
    <location>
        <begin position="964"/>
        <end position="1293"/>
    </location>
</feature>
<dbReference type="InterPro" id="IPR007452">
    <property type="entry name" value="TamB_C"/>
</dbReference>
<evidence type="ECO:0000256" key="3">
    <source>
        <dbReference type="ARBA" id="ARBA00022989"/>
    </source>
</evidence>
<dbReference type="PANTHER" id="PTHR36985">
    <property type="entry name" value="TRANSLOCATION AND ASSEMBLY MODULE SUBUNIT TAMB"/>
    <property type="match status" value="1"/>
</dbReference>
<dbReference type="Pfam" id="PF04357">
    <property type="entry name" value="TamB"/>
    <property type="match status" value="1"/>
</dbReference>
<keyword evidence="2 5" id="KW-0812">Transmembrane</keyword>
<dbReference type="GO" id="GO:0009306">
    <property type="term" value="P:protein secretion"/>
    <property type="evidence" value="ECO:0007669"/>
    <property type="project" value="InterPro"/>
</dbReference>
<evidence type="ECO:0000256" key="1">
    <source>
        <dbReference type="ARBA" id="ARBA00004167"/>
    </source>
</evidence>
<keyword evidence="8" id="KW-1185">Reference proteome</keyword>
<keyword evidence="4 5" id="KW-0472">Membrane</keyword>
<protein>
    <submittedName>
        <fullName evidence="7">Translocation/assembly module TamB</fullName>
    </submittedName>
</protein>
<name>A0A372DHK8_9GAMM</name>
<dbReference type="PANTHER" id="PTHR36985:SF1">
    <property type="entry name" value="TRANSLOCATION AND ASSEMBLY MODULE SUBUNIT TAMB"/>
    <property type="match status" value="1"/>
</dbReference>
<evidence type="ECO:0000256" key="5">
    <source>
        <dbReference type="SAM" id="Phobius"/>
    </source>
</evidence>
<evidence type="ECO:0000313" key="8">
    <source>
        <dbReference type="Proteomes" id="UP000262917"/>
    </source>
</evidence>
<evidence type="ECO:0000259" key="6">
    <source>
        <dbReference type="Pfam" id="PF04357"/>
    </source>
</evidence>
<reference evidence="7 8" key="1">
    <citation type="submission" date="2018-08" db="EMBL/GenBank/DDBJ databases">
        <title>Lysobacter weifangensis sp. nov., a new member of the family 'Xanthomonadaceae', isolated from soil in a farmland.</title>
        <authorList>
            <person name="Zhao H."/>
        </authorList>
    </citation>
    <scope>NUCLEOTIDE SEQUENCE [LARGE SCALE GENOMIC DNA]</scope>
    <source>
        <strain evidence="7 8">WF-2</strain>
    </source>
</reference>
<proteinExistence type="predicted"/>
<dbReference type="GO" id="GO:0097347">
    <property type="term" value="C:TAM protein secretion complex"/>
    <property type="evidence" value="ECO:0007669"/>
    <property type="project" value="TreeGrafter"/>
</dbReference>
<accession>A0A372DHK8</accession>
<dbReference type="EMBL" id="QVPD01000016">
    <property type="protein sequence ID" value="RFP59023.1"/>
    <property type="molecule type" value="Genomic_DNA"/>
</dbReference>
<evidence type="ECO:0000256" key="4">
    <source>
        <dbReference type="ARBA" id="ARBA00023136"/>
    </source>
</evidence>
<evidence type="ECO:0000313" key="7">
    <source>
        <dbReference type="EMBL" id="RFP59023.1"/>
    </source>
</evidence>
<dbReference type="OrthoDB" id="5555605at2"/>
<organism evidence="7 8">
    <name type="scientific">Cognatiluteimonas weifangensis</name>
    <dbReference type="NCBI Taxonomy" id="2303539"/>
    <lineage>
        <taxon>Bacteria</taxon>
        <taxon>Pseudomonadati</taxon>
        <taxon>Pseudomonadota</taxon>
        <taxon>Gammaproteobacteria</taxon>
        <taxon>Lysobacterales</taxon>
        <taxon>Lysobacteraceae</taxon>
        <taxon>Cognatiluteimonas</taxon>
    </lineage>
</organism>